<dbReference type="GO" id="GO:0036222">
    <property type="term" value="F:XTP diphosphatase activity"/>
    <property type="evidence" value="ECO:0007669"/>
    <property type="project" value="UniProtKB-UniRule"/>
</dbReference>
<keyword evidence="4 10" id="KW-0547">Nucleotide-binding</keyword>
<proteinExistence type="inferred from homology"/>
<dbReference type="GO" id="GO:0000166">
    <property type="term" value="F:nucleotide binding"/>
    <property type="evidence" value="ECO:0007669"/>
    <property type="project" value="UniProtKB-KW"/>
</dbReference>
<dbReference type="EC" id="3.6.1.66" evidence="10"/>
<evidence type="ECO:0000256" key="3">
    <source>
        <dbReference type="ARBA" id="ARBA00022723"/>
    </source>
</evidence>
<keyword evidence="13" id="KW-1185">Reference proteome</keyword>
<accession>A0A9X2H115</accession>
<feature type="binding site" evidence="10">
    <location>
        <begin position="9"/>
        <end position="14"/>
    </location>
    <ligand>
        <name>substrate</name>
    </ligand>
</feature>
<dbReference type="HAMAP" id="MF_01405">
    <property type="entry name" value="Non_canon_purine_NTPase"/>
    <property type="match status" value="1"/>
</dbReference>
<comment type="similarity">
    <text evidence="1 10 11">Belongs to the HAM1 NTPase family.</text>
</comment>
<evidence type="ECO:0000256" key="6">
    <source>
        <dbReference type="ARBA" id="ARBA00022842"/>
    </source>
</evidence>
<dbReference type="OrthoDB" id="9807456at2"/>
<evidence type="ECO:0000256" key="11">
    <source>
        <dbReference type="RuleBase" id="RU003781"/>
    </source>
</evidence>
<dbReference type="Gene3D" id="3.90.950.10">
    <property type="match status" value="1"/>
</dbReference>
<comment type="catalytic activity">
    <reaction evidence="8 10">
        <text>dITP + H2O = dIMP + diphosphate + H(+)</text>
        <dbReference type="Rhea" id="RHEA:28342"/>
        <dbReference type="ChEBI" id="CHEBI:15377"/>
        <dbReference type="ChEBI" id="CHEBI:15378"/>
        <dbReference type="ChEBI" id="CHEBI:33019"/>
        <dbReference type="ChEBI" id="CHEBI:61194"/>
        <dbReference type="ChEBI" id="CHEBI:61382"/>
        <dbReference type="EC" id="3.6.1.66"/>
    </reaction>
</comment>
<dbReference type="FunFam" id="3.90.950.10:FF:000001">
    <property type="entry name" value="dITP/XTP pyrophosphatase"/>
    <property type="match status" value="1"/>
</dbReference>
<comment type="subunit">
    <text evidence="2 10">Homodimer.</text>
</comment>
<feature type="binding site" evidence="10">
    <location>
        <position position="70"/>
    </location>
    <ligand>
        <name>substrate</name>
    </ligand>
</feature>
<dbReference type="InterPro" id="IPR002637">
    <property type="entry name" value="RdgB/HAM1"/>
</dbReference>
<dbReference type="GO" id="GO:0036220">
    <property type="term" value="F:ITP diphosphatase activity"/>
    <property type="evidence" value="ECO:0007669"/>
    <property type="project" value="UniProtKB-UniRule"/>
</dbReference>
<dbReference type="GO" id="GO:0046872">
    <property type="term" value="F:metal ion binding"/>
    <property type="evidence" value="ECO:0007669"/>
    <property type="project" value="UniProtKB-KW"/>
</dbReference>
<keyword evidence="5 10" id="KW-0378">Hydrolase</keyword>
<evidence type="ECO:0000256" key="1">
    <source>
        <dbReference type="ARBA" id="ARBA00008023"/>
    </source>
</evidence>
<evidence type="ECO:0000256" key="7">
    <source>
        <dbReference type="ARBA" id="ARBA00023080"/>
    </source>
</evidence>
<comment type="caution">
    <text evidence="12">The sequence shown here is derived from an EMBL/GenBank/DDBJ whole genome shotgun (WGS) entry which is preliminary data.</text>
</comment>
<dbReference type="GO" id="GO:0009146">
    <property type="term" value="P:purine nucleoside triphosphate catabolic process"/>
    <property type="evidence" value="ECO:0007669"/>
    <property type="project" value="UniProtKB-UniRule"/>
</dbReference>
<evidence type="ECO:0000256" key="9">
    <source>
        <dbReference type="ARBA" id="ARBA00052017"/>
    </source>
</evidence>
<keyword evidence="3 10" id="KW-0479">Metal-binding</keyword>
<evidence type="ECO:0000256" key="4">
    <source>
        <dbReference type="ARBA" id="ARBA00022741"/>
    </source>
</evidence>
<evidence type="ECO:0000256" key="2">
    <source>
        <dbReference type="ARBA" id="ARBA00011738"/>
    </source>
</evidence>
<feature type="binding site" evidence="10">
    <location>
        <begin position="185"/>
        <end position="186"/>
    </location>
    <ligand>
        <name>substrate</name>
    </ligand>
</feature>
<dbReference type="GO" id="GO:0009117">
    <property type="term" value="P:nucleotide metabolic process"/>
    <property type="evidence" value="ECO:0007669"/>
    <property type="project" value="UniProtKB-KW"/>
</dbReference>
<dbReference type="SUPFAM" id="SSF52972">
    <property type="entry name" value="ITPase-like"/>
    <property type="match status" value="1"/>
</dbReference>
<keyword evidence="7 10" id="KW-0546">Nucleotide metabolism</keyword>
<evidence type="ECO:0000256" key="8">
    <source>
        <dbReference type="ARBA" id="ARBA00051875"/>
    </source>
</evidence>
<evidence type="ECO:0000256" key="5">
    <source>
        <dbReference type="ARBA" id="ARBA00022801"/>
    </source>
</evidence>
<dbReference type="GO" id="GO:0035870">
    <property type="term" value="F:dITP diphosphatase activity"/>
    <property type="evidence" value="ECO:0007669"/>
    <property type="project" value="UniProtKB-UniRule"/>
</dbReference>
<dbReference type="InterPro" id="IPR020922">
    <property type="entry name" value="dITP/XTP_pyrophosphatase"/>
</dbReference>
<dbReference type="CDD" id="cd00515">
    <property type="entry name" value="HAM1"/>
    <property type="match status" value="1"/>
</dbReference>
<dbReference type="PANTHER" id="PTHR11067:SF9">
    <property type="entry name" value="INOSINE TRIPHOSPHATE PYROPHOSPHATASE"/>
    <property type="match status" value="1"/>
</dbReference>
<protein>
    <recommendedName>
        <fullName evidence="10">dITP/XTP pyrophosphatase</fullName>
        <ecNumber evidence="10">3.6.1.66</ecNumber>
    </recommendedName>
    <alternativeName>
        <fullName evidence="10">Non-canonical purine NTP pyrophosphatase</fullName>
    </alternativeName>
    <alternativeName>
        <fullName evidence="10">Non-standard purine NTP pyrophosphatase</fullName>
    </alternativeName>
    <alternativeName>
        <fullName evidence="10">Nucleoside-triphosphate diphosphatase</fullName>
    </alternativeName>
    <alternativeName>
        <fullName evidence="10">Nucleoside-triphosphate pyrophosphatase</fullName>
        <shortName evidence="10">NTPase</shortName>
    </alternativeName>
</protein>
<organism evidence="12 13">
    <name type="scientific">Agromyces terreus</name>
    <dbReference type="NCBI Taxonomy" id="424795"/>
    <lineage>
        <taxon>Bacteria</taxon>
        <taxon>Bacillati</taxon>
        <taxon>Actinomycetota</taxon>
        <taxon>Actinomycetes</taxon>
        <taxon>Micrococcales</taxon>
        <taxon>Microbacteriaceae</taxon>
        <taxon>Agromyces</taxon>
    </lineage>
</organism>
<sequence length="209" mass="22500">MSLEFVLATHNAHKVAEFQRIIGERMPQAVVVSYDGPEPVEDGVTFAANALIKARTAAAHTGRVALADDSGIVVDVLGEAPGILSARWAGHRAGDEANRRLLLDQLSDIARPNRGAEFRCTIALVVPDPLIAGGSEFVAEGRWRGEITYEPRGSHGFGYDPVFEPDGLERTAAELLPEEKNAMSHRALAFVELLPELERVAALIGEPTS</sequence>
<comment type="catalytic activity">
    <reaction evidence="10">
        <text>ITP + H2O = IMP + diphosphate + H(+)</text>
        <dbReference type="Rhea" id="RHEA:29399"/>
        <dbReference type="ChEBI" id="CHEBI:15377"/>
        <dbReference type="ChEBI" id="CHEBI:15378"/>
        <dbReference type="ChEBI" id="CHEBI:33019"/>
        <dbReference type="ChEBI" id="CHEBI:58053"/>
        <dbReference type="ChEBI" id="CHEBI:61402"/>
        <dbReference type="EC" id="3.6.1.66"/>
    </reaction>
</comment>
<dbReference type="Pfam" id="PF01725">
    <property type="entry name" value="Ham1p_like"/>
    <property type="match status" value="1"/>
</dbReference>
<evidence type="ECO:0000256" key="10">
    <source>
        <dbReference type="HAMAP-Rule" id="MF_01405"/>
    </source>
</evidence>
<gene>
    <name evidence="12" type="ORF">BJ978_003013</name>
</gene>
<dbReference type="GO" id="GO:0005829">
    <property type="term" value="C:cytosol"/>
    <property type="evidence" value="ECO:0007669"/>
    <property type="project" value="TreeGrafter"/>
</dbReference>
<feature type="binding site" evidence="10">
    <location>
        <position position="180"/>
    </location>
    <ligand>
        <name>substrate</name>
    </ligand>
</feature>
<feature type="active site" description="Proton acceptor" evidence="10">
    <location>
        <position position="69"/>
    </location>
</feature>
<dbReference type="GO" id="GO:0017111">
    <property type="term" value="F:ribonucleoside triphosphate phosphatase activity"/>
    <property type="evidence" value="ECO:0007669"/>
    <property type="project" value="InterPro"/>
</dbReference>
<evidence type="ECO:0000313" key="12">
    <source>
        <dbReference type="EMBL" id="MCP2372337.1"/>
    </source>
</evidence>
<dbReference type="NCBIfam" id="TIGR00042">
    <property type="entry name" value="RdgB/HAM1 family non-canonical purine NTP pyrophosphatase"/>
    <property type="match status" value="1"/>
</dbReference>
<feature type="binding site" evidence="10">
    <location>
        <position position="69"/>
    </location>
    <ligand>
        <name>Mg(2+)</name>
        <dbReference type="ChEBI" id="CHEBI:18420"/>
    </ligand>
</feature>
<comment type="cofactor">
    <cofactor evidence="10">
        <name>Mg(2+)</name>
        <dbReference type="ChEBI" id="CHEBI:18420"/>
    </cofactor>
    <text evidence="10">Binds 1 Mg(2+) ion per subunit.</text>
</comment>
<keyword evidence="6 10" id="KW-0460">Magnesium</keyword>
<comment type="caution">
    <text evidence="10">Lacks conserved residue(s) required for the propagation of feature annotation.</text>
</comment>
<name>A0A9X2H115_9MICO</name>
<dbReference type="PANTHER" id="PTHR11067">
    <property type="entry name" value="INOSINE TRIPHOSPHATE PYROPHOSPHATASE/HAM1 PROTEIN"/>
    <property type="match status" value="1"/>
</dbReference>
<comment type="function">
    <text evidence="10">Pyrophosphatase that catalyzes the hydrolysis of nucleoside triphosphates to their monophosphate derivatives, with a high preference for the non-canonical purine nucleotides XTP (xanthosine triphosphate), dITP (deoxyinosine triphosphate) and ITP. Seems to function as a house-cleaning enzyme that removes non-canonical purine nucleotides from the nucleotide pool, thus preventing their incorporation into DNA/RNA and avoiding chromosomal lesions.</text>
</comment>
<dbReference type="EMBL" id="JAMZDY010000001">
    <property type="protein sequence ID" value="MCP2372337.1"/>
    <property type="molecule type" value="Genomic_DNA"/>
</dbReference>
<feature type="binding site" evidence="10">
    <location>
        <begin position="157"/>
        <end position="160"/>
    </location>
    <ligand>
        <name>substrate</name>
    </ligand>
</feature>
<evidence type="ECO:0000313" key="13">
    <source>
        <dbReference type="Proteomes" id="UP001139722"/>
    </source>
</evidence>
<reference evidence="12" key="1">
    <citation type="submission" date="2022-06" db="EMBL/GenBank/DDBJ databases">
        <title>Sequencing the genomes of 1000 actinobacteria strains.</title>
        <authorList>
            <person name="Klenk H.-P."/>
        </authorList>
    </citation>
    <scope>NUCLEOTIDE SEQUENCE</scope>
    <source>
        <strain evidence="12">DSM 22016</strain>
    </source>
</reference>
<dbReference type="RefSeq" id="WP_156997565.1">
    <property type="nucleotide sequence ID" value="NZ_BAAANU010000013.1"/>
</dbReference>
<dbReference type="InterPro" id="IPR029001">
    <property type="entry name" value="ITPase-like_fam"/>
</dbReference>
<dbReference type="AlphaFoldDB" id="A0A9X2H115"/>
<comment type="catalytic activity">
    <reaction evidence="9 10">
        <text>XTP + H2O = XMP + diphosphate + H(+)</text>
        <dbReference type="Rhea" id="RHEA:28610"/>
        <dbReference type="ChEBI" id="CHEBI:15377"/>
        <dbReference type="ChEBI" id="CHEBI:15378"/>
        <dbReference type="ChEBI" id="CHEBI:33019"/>
        <dbReference type="ChEBI" id="CHEBI:57464"/>
        <dbReference type="ChEBI" id="CHEBI:61314"/>
        <dbReference type="EC" id="3.6.1.66"/>
    </reaction>
</comment>
<dbReference type="Proteomes" id="UP001139722">
    <property type="component" value="Unassembled WGS sequence"/>
</dbReference>